<accession>A0A1W1Y188</accession>
<dbReference type="Gene3D" id="1.10.1200.10">
    <property type="entry name" value="ACP-like"/>
    <property type="match status" value="1"/>
</dbReference>
<dbReference type="Gene3D" id="3.30.559.30">
    <property type="entry name" value="Nonribosomal peptide synthetase, condensation domain"/>
    <property type="match status" value="2"/>
</dbReference>
<dbReference type="CDD" id="cd19531">
    <property type="entry name" value="LCL_NRPS-like"/>
    <property type="match status" value="2"/>
</dbReference>
<dbReference type="Pfam" id="PF00668">
    <property type="entry name" value="Condensation"/>
    <property type="match status" value="2"/>
</dbReference>
<dbReference type="GO" id="GO:0044550">
    <property type="term" value="P:secondary metabolite biosynthetic process"/>
    <property type="evidence" value="ECO:0007669"/>
    <property type="project" value="TreeGrafter"/>
</dbReference>
<dbReference type="Gene3D" id="1.10.10.1830">
    <property type="entry name" value="Non-ribosomal peptide synthase, adenylation domain"/>
    <property type="match status" value="1"/>
</dbReference>
<proteinExistence type="inferred from homology"/>
<dbReference type="FunFam" id="3.30.300.30:FF:000010">
    <property type="entry name" value="Enterobactin synthetase component F"/>
    <property type="match status" value="1"/>
</dbReference>
<evidence type="ECO:0000313" key="6">
    <source>
        <dbReference type="EMBL" id="SMC29902.1"/>
    </source>
</evidence>
<dbReference type="SUPFAM" id="SSF52777">
    <property type="entry name" value="CoA-dependent acyltransferases"/>
    <property type="match status" value="4"/>
</dbReference>
<dbReference type="Pfam" id="PF18563">
    <property type="entry name" value="TubC_N"/>
    <property type="match status" value="1"/>
</dbReference>
<dbReference type="Pfam" id="PF00501">
    <property type="entry name" value="AMP-binding"/>
    <property type="match status" value="2"/>
</dbReference>
<dbReference type="RefSeq" id="WP_139799039.1">
    <property type="nucleotide sequence ID" value="NZ_FWXD01000051.1"/>
</dbReference>
<dbReference type="GO" id="GO:0043041">
    <property type="term" value="P:amino acid activation for nonribosomal peptide biosynthetic process"/>
    <property type="evidence" value="ECO:0007669"/>
    <property type="project" value="TreeGrafter"/>
</dbReference>
<dbReference type="Pfam" id="PF00550">
    <property type="entry name" value="PP-binding"/>
    <property type="match status" value="1"/>
</dbReference>
<dbReference type="InterPro" id="IPR036736">
    <property type="entry name" value="ACP-like_sf"/>
</dbReference>
<dbReference type="FunFam" id="1.10.1200.10:FF:000005">
    <property type="entry name" value="Nonribosomal peptide synthetase 1"/>
    <property type="match status" value="1"/>
</dbReference>
<feature type="non-terminal residue" evidence="6">
    <location>
        <position position="1745"/>
    </location>
</feature>
<dbReference type="Gene3D" id="3.30.300.30">
    <property type="match status" value="1"/>
</dbReference>
<dbReference type="EMBL" id="FWXD01000051">
    <property type="protein sequence ID" value="SMC29902.1"/>
    <property type="molecule type" value="Genomic_DNA"/>
</dbReference>
<dbReference type="GO" id="GO:0005829">
    <property type="term" value="C:cytosol"/>
    <property type="evidence" value="ECO:0007669"/>
    <property type="project" value="TreeGrafter"/>
</dbReference>
<dbReference type="Gene3D" id="3.40.50.12780">
    <property type="entry name" value="N-terminal domain of ligase-like"/>
    <property type="match status" value="2"/>
</dbReference>
<dbReference type="PROSITE" id="PS00455">
    <property type="entry name" value="AMP_BINDING"/>
    <property type="match status" value="1"/>
</dbReference>
<dbReference type="InterPro" id="IPR042099">
    <property type="entry name" value="ANL_N_sf"/>
</dbReference>
<name>A0A1W1Y188_9NEIS</name>
<feature type="domain" description="Carrier" evidence="5">
    <location>
        <begin position="1062"/>
        <end position="1137"/>
    </location>
</feature>
<dbReference type="SUPFAM" id="SSF47336">
    <property type="entry name" value="ACP-like"/>
    <property type="match status" value="1"/>
</dbReference>
<dbReference type="InterPro" id="IPR045851">
    <property type="entry name" value="AMP-bd_C_sf"/>
</dbReference>
<keyword evidence="7" id="KW-1185">Reference proteome</keyword>
<dbReference type="InterPro" id="IPR009081">
    <property type="entry name" value="PP-bd_ACP"/>
</dbReference>
<dbReference type="InterPro" id="IPR044894">
    <property type="entry name" value="TubC_N_sf"/>
</dbReference>
<evidence type="ECO:0000313" key="7">
    <source>
        <dbReference type="Proteomes" id="UP000192761"/>
    </source>
</evidence>
<reference evidence="6 7" key="1">
    <citation type="submission" date="2017-04" db="EMBL/GenBank/DDBJ databases">
        <authorList>
            <person name="Afonso C.L."/>
            <person name="Miller P.J."/>
            <person name="Scott M.A."/>
            <person name="Spackman E."/>
            <person name="Goraichik I."/>
            <person name="Dimitrov K.M."/>
            <person name="Suarez D.L."/>
            <person name="Swayne D.E."/>
        </authorList>
    </citation>
    <scope>NUCLEOTIDE SEQUENCE [LARGE SCALE GENOMIC DNA]</scope>
    <source>
        <strain evidence="6 7">DSM 23236</strain>
    </source>
</reference>
<evidence type="ECO:0000256" key="4">
    <source>
        <dbReference type="ARBA" id="ARBA00022553"/>
    </source>
</evidence>
<organism evidence="6 7">
    <name type="scientific">Andreprevotia lacus DSM 23236</name>
    <dbReference type="NCBI Taxonomy" id="1121001"/>
    <lineage>
        <taxon>Bacteria</taxon>
        <taxon>Pseudomonadati</taxon>
        <taxon>Pseudomonadota</taxon>
        <taxon>Betaproteobacteria</taxon>
        <taxon>Neisseriales</taxon>
        <taxon>Chitinibacteraceae</taxon>
        <taxon>Andreprevotia</taxon>
    </lineage>
</organism>
<dbReference type="OrthoDB" id="9757559at2"/>
<comment type="cofactor">
    <cofactor evidence="1">
        <name>pantetheine 4'-phosphate</name>
        <dbReference type="ChEBI" id="CHEBI:47942"/>
    </cofactor>
</comment>
<dbReference type="InterPro" id="IPR001242">
    <property type="entry name" value="Condensation_dom"/>
</dbReference>
<evidence type="ECO:0000259" key="5">
    <source>
        <dbReference type="PROSITE" id="PS50075"/>
    </source>
</evidence>
<comment type="similarity">
    <text evidence="2">Belongs to the ATP-dependent AMP-binding enzyme family.</text>
</comment>
<dbReference type="FunFam" id="3.30.559.10:FF:000012">
    <property type="entry name" value="Non-ribosomal peptide synthetase"/>
    <property type="match status" value="2"/>
</dbReference>
<dbReference type="CDD" id="cd05930">
    <property type="entry name" value="A_NRPS"/>
    <property type="match status" value="1"/>
</dbReference>
<keyword evidence="3" id="KW-0596">Phosphopantetheine</keyword>
<dbReference type="InterPro" id="IPR020806">
    <property type="entry name" value="PKS_PP-bd"/>
</dbReference>
<dbReference type="InterPro" id="IPR010071">
    <property type="entry name" value="AA_adenyl_dom"/>
</dbReference>
<dbReference type="SMART" id="SM00823">
    <property type="entry name" value="PKS_PP"/>
    <property type="match status" value="1"/>
</dbReference>
<protein>
    <submittedName>
        <fullName evidence="6">Amino acid adenylation domain-containing protein</fullName>
    </submittedName>
</protein>
<dbReference type="PANTHER" id="PTHR45527">
    <property type="entry name" value="NONRIBOSOMAL PEPTIDE SYNTHETASE"/>
    <property type="match status" value="1"/>
</dbReference>
<dbReference type="InterPro" id="IPR020845">
    <property type="entry name" value="AMP-binding_CS"/>
</dbReference>
<evidence type="ECO:0000256" key="1">
    <source>
        <dbReference type="ARBA" id="ARBA00001957"/>
    </source>
</evidence>
<dbReference type="InterPro" id="IPR025110">
    <property type="entry name" value="AMP-bd_C"/>
</dbReference>
<dbReference type="GO" id="GO:0003824">
    <property type="term" value="F:catalytic activity"/>
    <property type="evidence" value="ECO:0007669"/>
    <property type="project" value="InterPro"/>
</dbReference>
<sequence>MDIKAFLLELRDLGVTFSVQNGKLRSQSAKGALTPDMQTRIRDNKDAIIAFLSNTFGLETERAPLVRVSRDQPLPLSHAQHRLWFLDQLEPGNPFYNIPNAMRLCGNLDIDALQSALDEIVRRHETLRTHFALVDGQAVQIIGNAFKIALPLVDLTTLSAQQREDEARQLADAEARVPFDLASGPLLRAKLLRVAADEHILLYTLHHIVSDGWSMGVLFRELAALYQAHLLGQASPLPELTIQYADFAQWQREWLTGAVLQQQGNYWQKQLANAPALLALPTDRPRPVVQGYAGATHDFTINAETGTALNTLARDTQSSLFMVLAAAFNVLLQRYSGQHDICLGTPIANRNRDEVEPLIGFFVNSLVLRTDLEGNPSFKALLLQVRQTTLDAYAHQDLPFDQVVELLKPERSTSHAPLFQVMLALQNAPMDALDLPGLTLKPATASTATAKLDLRLAVFEHAGTLMCSVEYKTDLFDSATIERLGRHFTCLLAAIAADPACPINALPLHTPAERAATIAAWDQLQPGFSQISDNNLLLPLAANNVLDLFEQTAQQTPVHPAVEYDGRQLGYRELDQLANRIAASLAAQGCQSGQIVGLLLQDPLAHLIAMLGVLKAGAIFVSLSPSYPLQRLRDMVDVATPQWLISQQAHDELRQQLHADGESPGCLLLDQYGSAIIDDATIPAWSRTPVAADAPCYIYFTSGSTGKPKAVLGQTRSLAHFIQWEIGEFNLNTNSRISQLTIPTFDVYLRDVFAALCAGGTICIPPTDTVLDAAALLGWLEQSRITLMHSVPTLFRTLLDSGRLDADCLPALQHVLLAGEMLLPADANRWIKLFGERAGLVNLYGPTETTLARFFHRLPSTPVDTSYIPVGQPIAGAQAILLDEQQAPCFAGQIGEIHIRTPYRSLGYYGNDDATQAAFIPNPLSPHAGDVLYRTGDLGCITADGQFRVLGRKDFQIKVRGMRIEPGEIETVLASLLEVRSAIVTALEDEHGSKRLVAYVIATIGGLNAQTLSVKLAERLPDYMVPQHIVLLDRLPLTANGKVDRKALPKPDLHNAARTHIAPRTASEAAVAAVWAEVLKLDRVGAEDDFFAAGGHSLLATQVMSKLRAGFNIELPLRALFEAPTVATLAARIDDAVASRRDAALPPLFAQLRHPGQEHAFPLSFSQQRLWFLDQFERSAVYNIPFAIRLHGALNTNALKAALNGVIARHEGLRTTFVSRDEQAVQIIAPQLELDIEQADLKALDEAQRPQESNALLEAHSRINFDLGRGPLLRALLISLGEQEHILAITLHHIVTDGWATGILVSELAALYTAALSGEPAVLAPLSLQYADFAHWQRQAFSSAALEAQLAYWKAQLAGAPAMLTLPTDRQRPVVQTYNGSMAHFTIPAATTAGLLALSQQYRATLFMTLLAAFNLLLARYSGQHDLCVGTPIANRNRTEVEPLIGIFINTLVLRARVDPQAAFTTLLEQVRETTLGAYEHQDTPFEHLVELLRPERQTSYSPLFQVMLVMQNNPRSVLSFSGLTLETVQIERATSKFDLTLNVMEDGEVLQALFEYNTDLFDETTIARMAGHYATLLDGIVATPTARCADLPWLTAVEQQQLLLDWNATAVAHASPPAFHHLFEQQVDAQPAAPALLLGDAVLSYAQLDARANQLAHALRAAGVGPDVCVGVCLSRSFELVIALLAILKAGGAYVPLDPAYPPQRLAHMLADASPRLVLAEQAHADVLRAYAGPVWLLDEAKRQ</sequence>
<dbReference type="InterPro" id="IPR041464">
    <property type="entry name" value="TubC_N"/>
</dbReference>
<dbReference type="NCBIfam" id="TIGR01733">
    <property type="entry name" value="AA-adenyl-dom"/>
    <property type="match status" value="1"/>
</dbReference>
<evidence type="ECO:0000256" key="3">
    <source>
        <dbReference type="ARBA" id="ARBA00022450"/>
    </source>
</evidence>
<dbReference type="Gene3D" id="3.30.559.10">
    <property type="entry name" value="Chloramphenicol acetyltransferase-like domain"/>
    <property type="match status" value="2"/>
</dbReference>
<dbReference type="InterPro" id="IPR000873">
    <property type="entry name" value="AMP-dep_synth/lig_dom"/>
</dbReference>
<dbReference type="STRING" id="1121001.SAMN02745857_04245"/>
<dbReference type="PANTHER" id="PTHR45527:SF1">
    <property type="entry name" value="FATTY ACID SYNTHASE"/>
    <property type="match status" value="1"/>
</dbReference>
<keyword evidence="4" id="KW-0597">Phosphoprotein</keyword>
<dbReference type="Pfam" id="PF13193">
    <property type="entry name" value="AMP-binding_C"/>
    <property type="match status" value="1"/>
</dbReference>
<dbReference type="SUPFAM" id="SSF56801">
    <property type="entry name" value="Acetyl-CoA synthetase-like"/>
    <property type="match status" value="2"/>
</dbReference>
<dbReference type="PROSITE" id="PS50075">
    <property type="entry name" value="CARRIER"/>
    <property type="match status" value="1"/>
</dbReference>
<evidence type="ECO:0000256" key="2">
    <source>
        <dbReference type="ARBA" id="ARBA00006432"/>
    </source>
</evidence>
<dbReference type="GO" id="GO:0031177">
    <property type="term" value="F:phosphopantetheine binding"/>
    <property type="evidence" value="ECO:0007669"/>
    <property type="project" value="InterPro"/>
</dbReference>
<gene>
    <name evidence="6" type="ORF">SAMN02745857_04245</name>
</gene>
<dbReference type="Proteomes" id="UP000192761">
    <property type="component" value="Unassembled WGS sequence"/>
</dbReference>
<dbReference type="InterPro" id="IPR023213">
    <property type="entry name" value="CAT-like_dom_sf"/>
</dbReference>